<keyword evidence="3" id="KW-1185">Reference proteome</keyword>
<evidence type="ECO:0000313" key="2">
    <source>
        <dbReference type="EMBL" id="RIX31608.1"/>
    </source>
</evidence>
<feature type="domain" description="General stress protein FMN-binding split barrel" evidence="1">
    <location>
        <begin position="13"/>
        <end position="151"/>
    </location>
</feature>
<dbReference type="AlphaFoldDB" id="A0A418Q0Y4"/>
<dbReference type="EMBL" id="QXTF01000001">
    <property type="protein sequence ID" value="RIX31608.1"/>
    <property type="molecule type" value="Genomic_DNA"/>
</dbReference>
<dbReference type="SUPFAM" id="SSF50475">
    <property type="entry name" value="FMN-binding split barrel"/>
    <property type="match status" value="1"/>
</dbReference>
<dbReference type="RefSeq" id="WP_119530661.1">
    <property type="nucleotide sequence ID" value="NZ_QXTF01000001.1"/>
</dbReference>
<dbReference type="OrthoDB" id="1432662at2"/>
<accession>A0A418Q0Y4</accession>
<dbReference type="PANTHER" id="PTHR34818:SF1">
    <property type="entry name" value="PROTEIN BLI-3"/>
    <property type="match status" value="1"/>
</dbReference>
<dbReference type="InterPro" id="IPR038725">
    <property type="entry name" value="YdaG_split_barrel_FMN-bd"/>
</dbReference>
<dbReference type="InterPro" id="IPR052917">
    <property type="entry name" value="Stress-Dev_Protein"/>
</dbReference>
<dbReference type="PANTHER" id="PTHR34818">
    <property type="entry name" value="PROTEIN BLI-3"/>
    <property type="match status" value="1"/>
</dbReference>
<dbReference type="InterPro" id="IPR012349">
    <property type="entry name" value="Split_barrel_FMN-bd"/>
</dbReference>
<dbReference type="Proteomes" id="UP000285023">
    <property type="component" value="Unassembled WGS sequence"/>
</dbReference>
<evidence type="ECO:0000259" key="1">
    <source>
        <dbReference type="Pfam" id="PF16242"/>
    </source>
</evidence>
<comment type="caution">
    <text evidence="2">The sequence shown here is derived from an EMBL/GenBank/DDBJ whole genome shotgun (WGS) entry which is preliminary data.</text>
</comment>
<dbReference type="Pfam" id="PF16242">
    <property type="entry name" value="Pyrid_ox_like"/>
    <property type="match status" value="1"/>
</dbReference>
<reference evidence="2 3" key="1">
    <citation type="submission" date="2018-09" db="EMBL/GenBank/DDBJ databases">
        <title>Sphingomonas sp. DAC4.</title>
        <authorList>
            <person name="Seo T."/>
        </authorList>
    </citation>
    <scope>NUCLEOTIDE SEQUENCE [LARGE SCALE GENOMIC DNA]</scope>
    <source>
        <strain evidence="2 3">DAC4</strain>
    </source>
</reference>
<dbReference type="Gene3D" id="2.30.110.10">
    <property type="entry name" value="Electron Transport, Fmn-binding Protein, Chain A"/>
    <property type="match status" value="1"/>
</dbReference>
<sequence length="176" mass="19884">MFGREDAPENELRKKFWKELDDSAFVMLGLQGVEDSRTRPMTAQVDRPEDGDKEDGGTIYFFASRSEHLAKDMGQSHRAIATFASKGHGLFAHIHGTLALDNDRQVIERLWNPIIASWYKDGKDDPDLALIRFDTDRADIWEATPGATMKAAALKMLFDIDPGKEHQDEHQAKVTL</sequence>
<evidence type="ECO:0000313" key="3">
    <source>
        <dbReference type="Proteomes" id="UP000285023"/>
    </source>
</evidence>
<organism evidence="2 3">
    <name type="scientific">Sphingomonas edaphi</name>
    <dbReference type="NCBI Taxonomy" id="2315689"/>
    <lineage>
        <taxon>Bacteria</taxon>
        <taxon>Pseudomonadati</taxon>
        <taxon>Pseudomonadota</taxon>
        <taxon>Alphaproteobacteria</taxon>
        <taxon>Sphingomonadales</taxon>
        <taxon>Sphingomonadaceae</taxon>
        <taxon>Sphingomonas</taxon>
    </lineage>
</organism>
<name>A0A418Q0Y4_9SPHN</name>
<proteinExistence type="predicted"/>
<protein>
    <submittedName>
        <fullName evidence="2">General stress protein</fullName>
    </submittedName>
</protein>
<gene>
    <name evidence="2" type="ORF">D3M59_00900</name>
</gene>